<dbReference type="AlphaFoldDB" id="A0AAD7U0U8"/>
<gene>
    <name evidence="2" type="ORF">ONZ51_g2135</name>
</gene>
<evidence type="ECO:0000313" key="2">
    <source>
        <dbReference type="EMBL" id="KAJ8494747.1"/>
    </source>
</evidence>
<proteinExistence type="predicted"/>
<reference evidence="2" key="1">
    <citation type="submission" date="2022-11" db="EMBL/GenBank/DDBJ databases">
        <title>Genome Sequence of Cubamyces cubensis.</title>
        <authorList>
            <person name="Buettner E."/>
        </authorList>
    </citation>
    <scope>NUCLEOTIDE SEQUENCE</scope>
    <source>
        <strain evidence="2">MPL-01</strain>
    </source>
</reference>
<evidence type="ECO:0000313" key="3">
    <source>
        <dbReference type="Proteomes" id="UP001215151"/>
    </source>
</evidence>
<keyword evidence="1" id="KW-0472">Membrane</keyword>
<keyword evidence="3" id="KW-1185">Reference proteome</keyword>
<keyword evidence="1" id="KW-1133">Transmembrane helix</keyword>
<dbReference type="EMBL" id="JAPEVG010000032">
    <property type="protein sequence ID" value="KAJ8494747.1"/>
    <property type="molecule type" value="Genomic_DNA"/>
</dbReference>
<organism evidence="2 3">
    <name type="scientific">Trametes cubensis</name>
    <dbReference type="NCBI Taxonomy" id="1111947"/>
    <lineage>
        <taxon>Eukaryota</taxon>
        <taxon>Fungi</taxon>
        <taxon>Dikarya</taxon>
        <taxon>Basidiomycota</taxon>
        <taxon>Agaricomycotina</taxon>
        <taxon>Agaricomycetes</taxon>
        <taxon>Polyporales</taxon>
        <taxon>Polyporaceae</taxon>
        <taxon>Trametes</taxon>
    </lineage>
</organism>
<protein>
    <submittedName>
        <fullName evidence="2">Uncharacterized protein</fullName>
    </submittedName>
</protein>
<sequence length="81" mass="8860">MPVPLLCNIPNPFLVLIPFLTPTIIVPMPIPQTRSPFFIGTIYEPPSLGPPVHHPPLISSMLLPRYLALPSLILVLSSVVN</sequence>
<accession>A0AAD7U0U8</accession>
<comment type="caution">
    <text evidence="2">The sequence shown here is derived from an EMBL/GenBank/DDBJ whole genome shotgun (WGS) entry which is preliminary data.</text>
</comment>
<keyword evidence="1" id="KW-0812">Transmembrane</keyword>
<feature type="transmembrane region" description="Helical" evidence="1">
    <location>
        <begin position="62"/>
        <end position="80"/>
    </location>
</feature>
<evidence type="ECO:0000256" key="1">
    <source>
        <dbReference type="SAM" id="Phobius"/>
    </source>
</evidence>
<feature type="transmembrane region" description="Helical" evidence="1">
    <location>
        <begin position="12"/>
        <end position="30"/>
    </location>
</feature>
<name>A0AAD7U0U8_9APHY</name>
<dbReference type="Proteomes" id="UP001215151">
    <property type="component" value="Unassembled WGS sequence"/>
</dbReference>